<organism evidence="1">
    <name type="scientific">Bellilinea caldifistulae</name>
    <dbReference type="NCBI Taxonomy" id="360411"/>
    <lineage>
        <taxon>Bacteria</taxon>
        <taxon>Bacillati</taxon>
        <taxon>Chloroflexota</taxon>
        <taxon>Anaerolineae</taxon>
        <taxon>Anaerolineales</taxon>
        <taxon>Anaerolineaceae</taxon>
        <taxon>Bellilinea</taxon>
    </lineage>
</organism>
<sequence length="205" mass="24223">MSNFPIDRATWQQGLTVEEFVESMTQHQKPMRRRLQQVKLQPQEIKQIQKLDRPLYLAVMTEDWCSDCLMVLPILVKIAETSGRIEVRIFIRREWQNLRSFYQSQDIPSIPVATFLDEQFQPLVTWIERPRAAHQKLAEWKLAHPEVEQIRRRADLSAEEKRQMLKDVLDQLLVEMEEWYEQGLQSETVREVLDLLGLNAPSGTP</sequence>
<dbReference type="AlphaFoldDB" id="A0A7C4Q4W3"/>
<reference evidence="1" key="1">
    <citation type="journal article" date="2020" name="mSystems">
        <title>Genome- and Community-Level Interaction Insights into Carbon Utilization and Element Cycling Functions of Hydrothermarchaeota in Hydrothermal Sediment.</title>
        <authorList>
            <person name="Zhou Z."/>
            <person name="Liu Y."/>
            <person name="Xu W."/>
            <person name="Pan J."/>
            <person name="Luo Z.H."/>
            <person name="Li M."/>
        </authorList>
    </citation>
    <scope>NUCLEOTIDE SEQUENCE [LARGE SCALE GENOMIC DNA]</scope>
    <source>
        <strain evidence="1">SpSt-556</strain>
    </source>
</reference>
<dbReference type="Gene3D" id="3.40.30.10">
    <property type="entry name" value="Glutaredoxin"/>
    <property type="match status" value="1"/>
</dbReference>
<dbReference type="Pfam" id="PF14595">
    <property type="entry name" value="Thioredoxin_9"/>
    <property type="match status" value="1"/>
</dbReference>
<evidence type="ECO:0008006" key="2">
    <source>
        <dbReference type="Google" id="ProtNLM"/>
    </source>
</evidence>
<dbReference type="InterPro" id="IPR036249">
    <property type="entry name" value="Thioredoxin-like_sf"/>
</dbReference>
<gene>
    <name evidence="1" type="ORF">ENT17_07515</name>
</gene>
<comment type="caution">
    <text evidence="1">The sequence shown here is derived from an EMBL/GenBank/DDBJ whole genome shotgun (WGS) entry which is preliminary data.</text>
</comment>
<accession>A0A7C4Q4W3</accession>
<dbReference type="EMBL" id="DSXR01000075">
    <property type="protein sequence ID" value="HGS87452.1"/>
    <property type="molecule type" value="Genomic_DNA"/>
</dbReference>
<evidence type="ECO:0000313" key="1">
    <source>
        <dbReference type="EMBL" id="HGS87452.1"/>
    </source>
</evidence>
<name>A0A7C4Q4W3_9CHLR</name>
<protein>
    <recommendedName>
        <fullName evidence="2">Thioredoxin family protein</fullName>
    </recommendedName>
</protein>
<dbReference type="SUPFAM" id="SSF52833">
    <property type="entry name" value="Thioredoxin-like"/>
    <property type="match status" value="1"/>
</dbReference>
<proteinExistence type="predicted"/>